<feature type="transmembrane region" description="Helical" evidence="9">
    <location>
        <begin position="425"/>
        <end position="450"/>
    </location>
</feature>
<dbReference type="GO" id="GO:0016887">
    <property type="term" value="F:ATP hydrolysis activity"/>
    <property type="evidence" value="ECO:0007669"/>
    <property type="project" value="InterPro"/>
</dbReference>
<feature type="transmembrane region" description="Helical" evidence="9">
    <location>
        <begin position="354"/>
        <end position="374"/>
    </location>
</feature>
<feature type="domain" description="ABC transporter" evidence="10">
    <location>
        <begin position="31"/>
        <end position="269"/>
    </location>
</feature>
<dbReference type="GO" id="GO:0140359">
    <property type="term" value="F:ABC-type transporter activity"/>
    <property type="evidence" value="ECO:0007669"/>
    <property type="project" value="InterPro"/>
</dbReference>
<accession>A0A834JJX8</accession>
<comment type="similarity">
    <text evidence="2">Belongs to the ABC transporter superfamily. ABCG family. Eye pigment precursor importer (TC 3.A.1.204) subfamily.</text>
</comment>
<evidence type="ECO:0000313" key="11">
    <source>
        <dbReference type="EMBL" id="KAF7388512.1"/>
    </source>
</evidence>
<dbReference type="InterPro" id="IPR043926">
    <property type="entry name" value="ABCG_dom"/>
</dbReference>
<evidence type="ECO:0000256" key="7">
    <source>
        <dbReference type="ARBA" id="ARBA00022989"/>
    </source>
</evidence>
<evidence type="ECO:0000256" key="5">
    <source>
        <dbReference type="ARBA" id="ARBA00022741"/>
    </source>
</evidence>
<feature type="transmembrane region" description="Helical" evidence="9">
    <location>
        <begin position="386"/>
        <end position="405"/>
    </location>
</feature>
<evidence type="ECO:0000256" key="9">
    <source>
        <dbReference type="SAM" id="Phobius"/>
    </source>
</evidence>
<evidence type="ECO:0000256" key="2">
    <source>
        <dbReference type="ARBA" id="ARBA00005814"/>
    </source>
</evidence>
<feature type="transmembrane region" description="Helical" evidence="9">
    <location>
        <begin position="576"/>
        <end position="598"/>
    </location>
</feature>
<dbReference type="Pfam" id="PF00005">
    <property type="entry name" value="ABC_tran"/>
    <property type="match status" value="1"/>
</dbReference>
<evidence type="ECO:0000256" key="1">
    <source>
        <dbReference type="ARBA" id="ARBA00004141"/>
    </source>
</evidence>
<dbReference type="SUPFAM" id="SSF52540">
    <property type="entry name" value="P-loop containing nucleoside triphosphate hydrolases"/>
    <property type="match status" value="1"/>
</dbReference>
<feature type="transmembrane region" description="Helical" evidence="9">
    <location>
        <begin position="462"/>
        <end position="482"/>
    </location>
</feature>
<feature type="transmembrane region" description="Helical" evidence="9">
    <location>
        <begin position="494"/>
        <end position="514"/>
    </location>
</feature>
<dbReference type="Proteomes" id="UP000617340">
    <property type="component" value="Unassembled WGS sequence"/>
</dbReference>
<evidence type="ECO:0000313" key="12">
    <source>
        <dbReference type="Proteomes" id="UP000617340"/>
    </source>
</evidence>
<dbReference type="SMART" id="SM00382">
    <property type="entry name" value="AAA"/>
    <property type="match status" value="1"/>
</dbReference>
<evidence type="ECO:0000259" key="10">
    <source>
        <dbReference type="PROSITE" id="PS50893"/>
    </source>
</evidence>
<reference evidence="11" key="1">
    <citation type="journal article" date="2020" name="G3 (Bethesda)">
        <title>High-Quality Assemblies for Three Invasive Social Wasps from the &lt;i&gt;Vespula&lt;/i&gt; Genus.</title>
        <authorList>
            <person name="Harrop T.W.R."/>
            <person name="Guhlin J."/>
            <person name="McLaughlin G.M."/>
            <person name="Permina E."/>
            <person name="Stockwell P."/>
            <person name="Gilligan J."/>
            <person name="Le Lec M.F."/>
            <person name="Gruber M.A.M."/>
            <person name="Quinn O."/>
            <person name="Lovegrove M."/>
            <person name="Duncan E.J."/>
            <person name="Remnant E.J."/>
            <person name="Van Eeckhoven J."/>
            <person name="Graham B."/>
            <person name="Knapp R.A."/>
            <person name="Langford K.W."/>
            <person name="Kronenberg Z."/>
            <person name="Press M.O."/>
            <person name="Eacker S.M."/>
            <person name="Wilson-Rankin E.E."/>
            <person name="Purcell J."/>
            <person name="Lester P.J."/>
            <person name="Dearden P.K."/>
        </authorList>
    </citation>
    <scope>NUCLEOTIDE SEQUENCE</scope>
    <source>
        <strain evidence="11">Linc-1</strain>
    </source>
</reference>
<evidence type="ECO:0000256" key="8">
    <source>
        <dbReference type="ARBA" id="ARBA00023136"/>
    </source>
</evidence>
<keyword evidence="7 9" id="KW-1133">Transmembrane helix</keyword>
<sequence length="608" mass="69604">MDFVVSNENNRKKITLSWENVTVSINDQKQTFLQSVWSNIRRKSRIRRLEILKQVSGYAESNNMIAIMGPSGAGKTTLLSTIAKKIQPSCGSIKINGLDVSNIVMSQISSYMDQCNEISIDLTPREHLLFMCALKMDKNTSYRERSDRTNKLLNEFGLHECKNNLITKLSAGERKRLFLISELVARPKIIFLDEPTTDLDSLTAMNVVQMLKSISIKDTLVICTVHQPGMAMYNLFTHIVLLADGRNIFSGSIKDLKPFFESLGFKCPAGIDQSEYHISILSQHDSMKSTEEQSLKISEAFLQSSYYKLPAFNRDSKEKIQSNLCNKPGQLKQLFWLLWRIYKKKKRTLFSDNLSWISFLISMIVVSVFFYGNNSNTQKGMQNVRGALYLMTSEIIFTVAYSVIYELPSDIINYLRETSIYGPGVYYIATFIGLIPKSIIKSFIFTLSIILTLHNNIHWNDISYYCLTTALGAICGTAYGMMMSSWTLNVNLTSMIMVPIDMFFLLTAGMFYNLRSLPIFLGYIKYLSIFYYINECLSIIYWSHVDKIECEPDERLPCLKNGTEVLYEYGYNELNFILDLCGMIFLTIFMSIVGYIGIKRSRRISLLS</sequence>
<dbReference type="Pfam" id="PF01061">
    <property type="entry name" value="ABC2_membrane"/>
    <property type="match status" value="1"/>
</dbReference>
<dbReference type="EMBL" id="JACSDZ010000013">
    <property type="protein sequence ID" value="KAF7388512.1"/>
    <property type="molecule type" value="Genomic_DNA"/>
</dbReference>
<organism evidence="11 12">
    <name type="scientific">Vespula germanica</name>
    <name type="common">German yellow jacket</name>
    <name type="synonym">Paravespula germanica</name>
    <dbReference type="NCBI Taxonomy" id="30212"/>
    <lineage>
        <taxon>Eukaryota</taxon>
        <taxon>Metazoa</taxon>
        <taxon>Ecdysozoa</taxon>
        <taxon>Arthropoda</taxon>
        <taxon>Hexapoda</taxon>
        <taxon>Insecta</taxon>
        <taxon>Pterygota</taxon>
        <taxon>Neoptera</taxon>
        <taxon>Endopterygota</taxon>
        <taxon>Hymenoptera</taxon>
        <taxon>Apocrita</taxon>
        <taxon>Aculeata</taxon>
        <taxon>Vespoidea</taxon>
        <taxon>Vespidae</taxon>
        <taxon>Vespinae</taxon>
        <taxon>Vespula</taxon>
    </lineage>
</organism>
<evidence type="ECO:0000256" key="3">
    <source>
        <dbReference type="ARBA" id="ARBA00022448"/>
    </source>
</evidence>
<dbReference type="PANTHER" id="PTHR48041:SF116">
    <property type="entry name" value="PROTEIN BROWN"/>
    <property type="match status" value="1"/>
</dbReference>
<dbReference type="InterPro" id="IPR027417">
    <property type="entry name" value="P-loop_NTPase"/>
</dbReference>
<keyword evidence="6" id="KW-0067">ATP-binding</keyword>
<protein>
    <recommendedName>
        <fullName evidence="10">ABC transporter domain-containing protein</fullName>
    </recommendedName>
</protein>
<dbReference type="PANTHER" id="PTHR48041">
    <property type="entry name" value="ABC TRANSPORTER G FAMILY MEMBER 28"/>
    <property type="match status" value="1"/>
</dbReference>
<evidence type="ECO:0000256" key="4">
    <source>
        <dbReference type="ARBA" id="ARBA00022692"/>
    </source>
</evidence>
<keyword evidence="5" id="KW-0547">Nucleotide-binding</keyword>
<gene>
    <name evidence="11" type="ORF">HZH68_012454</name>
</gene>
<dbReference type="InterPro" id="IPR050352">
    <property type="entry name" value="ABCG_transporters"/>
</dbReference>
<dbReference type="PROSITE" id="PS50893">
    <property type="entry name" value="ABC_TRANSPORTER_2"/>
    <property type="match status" value="1"/>
</dbReference>
<dbReference type="Gene3D" id="3.40.50.300">
    <property type="entry name" value="P-loop containing nucleotide triphosphate hydrolases"/>
    <property type="match status" value="1"/>
</dbReference>
<dbReference type="Pfam" id="PF19055">
    <property type="entry name" value="ABC2_membrane_7"/>
    <property type="match status" value="1"/>
</dbReference>
<evidence type="ECO:0000256" key="6">
    <source>
        <dbReference type="ARBA" id="ARBA00022840"/>
    </source>
</evidence>
<dbReference type="AlphaFoldDB" id="A0A834JJX8"/>
<dbReference type="PROSITE" id="PS00211">
    <property type="entry name" value="ABC_TRANSPORTER_1"/>
    <property type="match status" value="1"/>
</dbReference>
<keyword evidence="12" id="KW-1185">Reference proteome</keyword>
<feature type="transmembrane region" description="Helical" evidence="9">
    <location>
        <begin position="526"/>
        <end position="544"/>
    </location>
</feature>
<proteinExistence type="inferred from homology"/>
<dbReference type="InterPro" id="IPR003439">
    <property type="entry name" value="ABC_transporter-like_ATP-bd"/>
</dbReference>
<dbReference type="InterPro" id="IPR013525">
    <property type="entry name" value="ABC2_TM"/>
</dbReference>
<dbReference type="InterPro" id="IPR017871">
    <property type="entry name" value="ABC_transporter-like_CS"/>
</dbReference>
<keyword evidence="4 9" id="KW-0812">Transmembrane</keyword>
<name>A0A834JJX8_VESGE</name>
<comment type="subcellular location">
    <subcellularLocation>
        <location evidence="1">Membrane</location>
        <topology evidence="1">Multi-pass membrane protein</topology>
    </subcellularLocation>
</comment>
<dbReference type="GO" id="GO:0005524">
    <property type="term" value="F:ATP binding"/>
    <property type="evidence" value="ECO:0007669"/>
    <property type="project" value="UniProtKB-KW"/>
</dbReference>
<dbReference type="InterPro" id="IPR003593">
    <property type="entry name" value="AAA+_ATPase"/>
</dbReference>
<keyword evidence="8 9" id="KW-0472">Membrane</keyword>
<dbReference type="GO" id="GO:0005886">
    <property type="term" value="C:plasma membrane"/>
    <property type="evidence" value="ECO:0007669"/>
    <property type="project" value="TreeGrafter"/>
</dbReference>
<keyword evidence="3" id="KW-0813">Transport</keyword>
<comment type="caution">
    <text evidence="11">The sequence shown here is derived from an EMBL/GenBank/DDBJ whole genome shotgun (WGS) entry which is preliminary data.</text>
</comment>